<dbReference type="RefSeq" id="WP_085464361.1">
    <property type="nucleotide sequence ID" value="NZ_FXBL01000004.1"/>
</dbReference>
<protein>
    <recommendedName>
        <fullName evidence="3">Nucleotide-diphospho-sugar transferase</fullName>
    </recommendedName>
</protein>
<evidence type="ECO:0008006" key="3">
    <source>
        <dbReference type="Google" id="ProtNLM"/>
    </source>
</evidence>
<evidence type="ECO:0000313" key="1">
    <source>
        <dbReference type="EMBL" id="SMH40665.1"/>
    </source>
</evidence>
<dbReference type="InterPro" id="IPR029044">
    <property type="entry name" value="Nucleotide-diphossugar_trans"/>
</dbReference>
<dbReference type="EMBL" id="FXBL01000004">
    <property type="protein sequence ID" value="SMH40665.1"/>
    <property type="molecule type" value="Genomic_DNA"/>
</dbReference>
<proteinExistence type="predicted"/>
<keyword evidence="2" id="KW-1185">Reference proteome</keyword>
<dbReference type="Gene3D" id="3.90.550.10">
    <property type="entry name" value="Spore Coat Polysaccharide Biosynthesis Protein SpsA, Chain A"/>
    <property type="match status" value="1"/>
</dbReference>
<name>A0A1X7NRG4_9HYPH</name>
<evidence type="ECO:0000313" key="2">
    <source>
        <dbReference type="Proteomes" id="UP000193083"/>
    </source>
</evidence>
<dbReference type="Proteomes" id="UP000193083">
    <property type="component" value="Unassembled WGS sequence"/>
</dbReference>
<accession>A0A1X7NRG4</accession>
<dbReference type="AlphaFoldDB" id="A0A1X7NRG4"/>
<sequence>MSSSSQSIFQPDTDRCIFTICTKSYIGLANALGASLHARGVAADYVIVIVDHNITDVSSPFGRLVPATEICGYDTARWAERAFKYDLVELCTSIKARCFQALFEAGYDKVIYFDPDIIVFDDLHTVFTGLEDHDVVVTPHRLAYDSDMPARGGVFNIGFLAARRSLASDRVLAWWDARLENRSLSDPIRGFFTDQKWLDHLPVLLRDGRLMVSGHPGMNLAPWNFGERTLDRRGEGWVVSLRGHEAEPKPLSFVHFSAFNYRMLAQGLVDPSTAEAVAQVPKFAEISEVLASYLRQGRFLDYSSIPYEFSTFSDGRPILQGHRRIFQRLQERGESLPEPFSTQGLFYLILQRSGLLARKSAGGTEKIRGKELERKIDRAASLLDSVSRLALRMVGYPRFSQLSKLLVRYFHTNNHARLLQYRGEKIDVEYF</sequence>
<dbReference type="SUPFAM" id="SSF53448">
    <property type="entry name" value="Nucleotide-diphospho-sugar transferases"/>
    <property type="match status" value="1"/>
</dbReference>
<reference evidence="1 2" key="1">
    <citation type="submission" date="2017-04" db="EMBL/GenBank/DDBJ databases">
        <authorList>
            <person name="Afonso C.L."/>
            <person name="Miller P.J."/>
            <person name="Scott M.A."/>
            <person name="Spackman E."/>
            <person name="Goraichik I."/>
            <person name="Dimitrov K.M."/>
            <person name="Suarez D.L."/>
            <person name="Swayne D.E."/>
        </authorList>
    </citation>
    <scope>NUCLEOTIDE SEQUENCE [LARGE SCALE GENOMIC DNA]</scope>
    <source>
        <strain evidence="1 2">B5P</strain>
    </source>
</reference>
<dbReference type="OrthoDB" id="118340at2"/>
<organism evidence="1 2">
    <name type="scientific">Mesorhizobium australicum</name>
    <dbReference type="NCBI Taxonomy" id="536018"/>
    <lineage>
        <taxon>Bacteria</taxon>
        <taxon>Pseudomonadati</taxon>
        <taxon>Pseudomonadota</taxon>
        <taxon>Alphaproteobacteria</taxon>
        <taxon>Hyphomicrobiales</taxon>
        <taxon>Phyllobacteriaceae</taxon>
        <taxon>Mesorhizobium</taxon>
    </lineage>
</organism>
<gene>
    <name evidence="1" type="ORF">SAMN02982922_2394</name>
</gene>